<feature type="region of interest" description="Disordered" evidence="1">
    <location>
        <begin position="246"/>
        <end position="267"/>
    </location>
</feature>
<organism evidence="3">
    <name type="scientific">Camponotus floridanus</name>
    <name type="common">Florida carpenter ant</name>
    <dbReference type="NCBI Taxonomy" id="104421"/>
    <lineage>
        <taxon>Eukaryota</taxon>
        <taxon>Metazoa</taxon>
        <taxon>Ecdysozoa</taxon>
        <taxon>Arthropoda</taxon>
        <taxon>Hexapoda</taxon>
        <taxon>Insecta</taxon>
        <taxon>Pterygota</taxon>
        <taxon>Neoptera</taxon>
        <taxon>Endopterygota</taxon>
        <taxon>Hymenoptera</taxon>
        <taxon>Apocrita</taxon>
        <taxon>Aculeata</taxon>
        <taxon>Formicoidea</taxon>
        <taxon>Formicidae</taxon>
        <taxon>Formicinae</taxon>
        <taxon>Camponotus</taxon>
    </lineage>
</organism>
<evidence type="ECO:0000256" key="1">
    <source>
        <dbReference type="SAM" id="MobiDB-lite"/>
    </source>
</evidence>
<protein>
    <submittedName>
        <fullName evidence="2">Uncharacterized protein</fullName>
    </submittedName>
</protein>
<sequence length="705" mass="82911">MSKIREYIMYYLELKKKLDIAAARVVNEKRNLENTATDYGLPQKFLKQKVDILRRLNNYFEETLLYDNAIRSVMYNYKTLLEAATYYNLNPEDIKKEINQYNILLKNNKTKGPYEYDKPLDKERIFTFKEELSLMDDLRQWKYKNQSLCTCLICAMVQLVSLAYQSAREKNKKYLPEWDMYQQADRDWLVIFEMTHSSRLSQLYQYDTVQELYETCMNKQLDETYKNKQPSSLVLSDEKNIFKALSSTHSISNPSSRKRKHNIPKKINQLNLDETTTQTSRTATSTISQNDTLTDRDKIASGNILQKENSDSSQAYNQNTSELRNLNALMEQKSEVMSENQTASASFATNQFQNGLSSNQFQLPDSTNKYQDTLTDRDKIASGNILQKENSDSSQAYNQNTNELENLNAHIKQKLKIMFTEQTFASLATNEFQNDLASKQNLNYLIPQIMDKSIDLLEEEKKFQNIKTMDIIRNYLQLKHKLNAAADFILKEQEDIHKIAKMYSLEYSILHKKISIMESLEKFIDDKIKYEKAVETVMKGEAVISDSGKKHGVDIPTLCNEIGWFYETRDEKYEYDRSLDPTRIFTFKQEMLLLKYLELWIKQKIPFCSCASCVMEELLNIAYKFAKQNKIKYPSMWNIQKRASATWLINYEMTYSHIISQLFSHNDCFRAPIPKMNPSCYCYILKLRKKDKEICKTKKKLLSYY</sequence>
<dbReference type="AlphaFoldDB" id="E1ZX54"/>
<reference evidence="2 3" key="1">
    <citation type="journal article" date="2010" name="Science">
        <title>Genomic comparison of the ants Camponotus floridanus and Harpegnathos saltator.</title>
        <authorList>
            <person name="Bonasio R."/>
            <person name="Zhang G."/>
            <person name="Ye C."/>
            <person name="Mutti N.S."/>
            <person name="Fang X."/>
            <person name="Qin N."/>
            <person name="Donahue G."/>
            <person name="Yang P."/>
            <person name="Li Q."/>
            <person name="Li C."/>
            <person name="Zhang P."/>
            <person name="Huang Z."/>
            <person name="Berger S.L."/>
            <person name="Reinberg D."/>
            <person name="Wang J."/>
            <person name="Liebig J."/>
        </authorList>
    </citation>
    <scope>NUCLEOTIDE SEQUENCE [LARGE SCALE GENOMIC DNA]</scope>
    <source>
        <strain evidence="3">C129</strain>
    </source>
</reference>
<evidence type="ECO:0000313" key="3">
    <source>
        <dbReference type="Proteomes" id="UP000000311"/>
    </source>
</evidence>
<dbReference type="OrthoDB" id="7542860at2759"/>
<keyword evidence="3" id="KW-1185">Reference proteome</keyword>
<accession>E1ZX54</accession>
<dbReference type="Proteomes" id="UP000000311">
    <property type="component" value="Unassembled WGS sequence"/>
</dbReference>
<evidence type="ECO:0000313" key="2">
    <source>
        <dbReference type="EMBL" id="EFN74244.1"/>
    </source>
</evidence>
<dbReference type="InParanoid" id="E1ZX54"/>
<gene>
    <name evidence="2" type="ORF">EAG_09860</name>
</gene>
<proteinExistence type="predicted"/>
<dbReference type="EMBL" id="GL435014">
    <property type="protein sequence ID" value="EFN74244.1"/>
    <property type="molecule type" value="Genomic_DNA"/>
</dbReference>
<feature type="compositionally biased region" description="Polar residues" evidence="1">
    <location>
        <begin position="246"/>
        <end position="255"/>
    </location>
</feature>
<name>E1ZX54_CAMFO</name>